<keyword evidence="1" id="KW-0812">Transmembrane</keyword>
<keyword evidence="1" id="KW-1133">Transmembrane helix</keyword>
<reference evidence="2" key="1">
    <citation type="journal article" date="2021" name="Proc. Natl. Acad. Sci. U.S.A.">
        <title>A Catalog of Tens of Thousands of Viruses from Human Metagenomes Reveals Hidden Associations with Chronic Diseases.</title>
        <authorList>
            <person name="Tisza M.J."/>
            <person name="Buck C.B."/>
        </authorList>
    </citation>
    <scope>NUCLEOTIDE SEQUENCE</scope>
    <source>
        <strain evidence="2">CtkmZ20</strain>
    </source>
</reference>
<dbReference type="EMBL" id="BK015248">
    <property type="protein sequence ID" value="DAD97870.1"/>
    <property type="molecule type" value="Genomic_DNA"/>
</dbReference>
<evidence type="ECO:0000256" key="1">
    <source>
        <dbReference type="SAM" id="Phobius"/>
    </source>
</evidence>
<accession>A0A8S5NT09</accession>
<keyword evidence="1" id="KW-0472">Membrane</keyword>
<sequence length="37" mass="4693">MARIYIRAHFVYLCIFNRIFLAYLFYFSYICNYKKLN</sequence>
<evidence type="ECO:0000313" key="2">
    <source>
        <dbReference type="EMBL" id="DAD97870.1"/>
    </source>
</evidence>
<feature type="transmembrane region" description="Helical" evidence="1">
    <location>
        <begin position="6"/>
        <end position="27"/>
    </location>
</feature>
<organism evidence="2">
    <name type="scientific">Myoviridae sp. ctkmZ20</name>
    <dbReference type="NCBI Taxonomy" id="2825166"/>
    <lineage>
        <taxon>Viruses</taxon>
        <taxon>Duplodnaviria</taxon>
        <taxon>Heunggongvirae</taxon>
        <taxon>Uroviricota</taxon>
        <taxon>Caudoviricetes</taxon>
    </lineage>
</organism>
<protein>
    <submittedName>
        <fullName evidence="2">Uncharacterized protein</fullName>
    </submittedName>
</protein>
<name>A0A8S5NT09_9CAUD</name>
<proteinExistence type="predicted"/>